<evidence type="ECO:0000313" key="11">
    <source>
        <dbReference type="EMBL" id="KAK7423995.1"/>
    </source>
</evidence>
<feature type="compositionally biased region" description="Pro residues" evidence="9">
    <location>
        <begin position="118"/>
        <end position="146"/>
    </location>
</feature>
<evidence type="ECO:0000256" key="8">
    <source>
        <dbReference type="RuleBase" id="RU367053"/>
    </source>
</evidence>
<feature type="region of interest" description="Disordered" evidence="9">
    <location>
        <begin position="517"/>
        <end position="564"/>
    </location>
</feature>
<evidence type="ECO:0000313" key="12">
    <source>
        <dbReference type="Proteomes" id="UP001498421"/>
    </source>
</evidence>
<comment type="function">
    <text evidence="8">First step of mRNA capping. Converts the 5'-triphosphate end of a nascent mRNA chain into a diphosphate end.</text>
</comment>
<feature type="compositionally biased region" description="Low complexity" evidence="9">
    <location>
        <begin position="253"/>
        <end position="273"/>
    </location>
</feature>
<comment type="catalytic activity">
    <reaction evidence="7">
        <text>a 5'-end triphospho-ribonucleoside in mRNA + H2O = a 5'-end diphospho-ribonucleoside in mRNA + phosphate + H(+)</text>
        <dbReference type="Rhea" id="RHEA:67004"/>
        <dbReference type="Rhea" id="RHEA-COMP:17164"/>
        <dbReference type="Rhea" id="RHEA-COMP:17165"/>
        <dbReference type="ChEBI" id="CHEBI:15377"/>
        <dbReference type="ChEBI" id="CHEBI:15378"/>
        <dbReference type="ChEBI" id="CHEBI:43474"/>
        <dbReference type="ChEBI" id="CHEBI:167616"/>
        <dbReference type="ChEBI" id="CHEBI:167618"/>
        <dbReference type="EC" id="3.6.1.74"/>
    </reaction>
    <physiologicalReaction direction="left-to-right" evidence="7">
        <dbReference type="Rhea" id="RHEA:67005"/>
    </physiologicalReaction>
</comment>
<feature type="compositionally biased region" description="Low complexity" evidence="9">
    <location>
        <begin position="87"/>
        <end position="117"/>
    </location>
</feature>
<feature type="compositionally biased region" description="Pro residues" evidence="9">
    <location>
        <begin position="180"/>
        <end position="190"/>
    </location>
</feature>
<dbReference type="PANTHER" id="PTHR28118">
    <property type="entry name" value="POLYNUCLEOTIDE 5'-TRIPHOSPHATASE-RELATED"/>
    <property type="match status" value="1"/>
</dbReference>
<keyword evidence="6 8" id="KW-0539">Nucleus</keyword>
<feature type="compositionally biased region" description="Polar residues" evidence="9">
    <location>
        <begin position="1"/>
        <end position="11"/>
    </location>
</feature>
<feature type="compositionally biased region" description="Basic and acidic residues" evidence="9">
    <location>
        <begin position="375"/>
        <end position="387"/>
    </location>
</feature>
<dbReference type="InterPro" id="IPR004206">
    <property type="entry name" value="mRNA_triPase_Cet1"/>
</dbReference>
<evidence type="ECO:0000256" key="9">
    <source>
        <dbReference type="SAM" id="MobiDB-lite"/>
    </source>
</evidence>
<comment type="caution">
    <text evidence="11">The sequence shown here is derived from an EMBL/GenBank/DDBJ whole genome shotgun (WGS) entry which is preliminary data.</text>
</comment>
<proteinExistence type="inferred from homology"/>
<sequence length="865" mass="95672">MDLRSVLNTSDNGDRGLAKAPPTPKQQPPPPRPQDQQQLHHQQQQQPRLSQSPAQYAYRDYGRPPPPQPSPGKPPPQEYPPHHPHPHLQQQQQQQRPSHPQQQQQHAPPPQHQLQHQQPPPSNAYPPPSPYQTPGPYPGRPAPPPLQSAGSFHDVRSPSGPAPYRPATTPSAAPVGAAFPFPPSQPPPEVSSPVQRHQYPPAQYQPSRRESFSQGPQGVPPGHASGPYMQPGPHPVPQTPPIGSAANSHSYIHQRSQSTHSTPTPTSAQSQHQYGPPYAQGSPIAASRPPPGEYSRPPSQPPTPIGLPLSAGSRQPSVVGSYAQPPSPYQQRLSLAAGAQVAQAQAQAQAQVSPPLPPPPAKRISTSYESPAPEIHPRSQSHTERELSASVSPKTRVPSLQSNPDYPPSVEAETRRGPTAQAMVIDSDRAVTPAKRKLEDRDLSPKELEHRQIRPPPGDLNGRHVPSQARRSESSSSPIMARKKRLPRTKPPVWAQNARTLGKSMPNHANFVLQKRAHVPVNGKHEGSARPSRHASPETTRSHQASHSQPSPAEPSPQDILGPWEASITGVKPYEEMSKTVADFLFIHVINNEDMQEIMSRKIQFEIEAKLGILVDKDTNHRVDRYLDSECVLHDNGRIAFKSAMTEAHHKYFNDFLNQMVIQTDPRAPGGNSRVQVLYKHRREIDRFFELPSDLQGRLPGCMRARLGSKSRNVRVRVTYDQKTGEVLNKIIKARVADINLHMPMCPMDCRISINLEMDWEGSVGELEQFATSQVERQPDRNKDRLSYTHGPYQIDLTQVTHSAVGPGGAQRMDKQHELEIELDPMITLDQGRKAISGAPHRYQELVEGFIDNVRVLARKAQGLP</sequence>
<organism evidence="11 12">
    <name type="scientific">Neonectria magnoliae</name>
    <dbReference type="NCBI Taxonomy" id="2732573"/>
    <lineage>
        <taxon>Eukaryota</taxon>
        <taxon>Fungi</taxon>
        <taxon>Dikarya</taxon>
        <taxon>Ascomycota</taxon>
        <taxon>Pezizomycotina</taxon>
        <taxon>Sordariomycetes</taxon>
        <taxon>Hypocreomycetidae</taxon>
        <taxon>Hypocreales</taxon>
        <taxon>Nectriaceae</taxon>
        <taxon>Neonectria</taxon>
    </lineage>
</organism>
<feature type="compositionally biased region" description="Polar residues" evidence="9">
    <location>
        <begin position="389"/>
        <end position="404"/>
    </location>
</feature>
<keyword evidence="4 8" id="KW-0507">mRNA processing</keyword>
<comment type="similarity">
    <text evidence="3 8">Belongs to the fungal TPase family.</text>
</comment>
<feature type="compositionally biased region" description="Pro residues" evidence="9">
    <location>
        <begin position="21"/>
        <end position="33"/>
    </location>
</feature>
<protein>
    <recommendedName>
        <fullName evidence="8">mRNA-capping enzyme subunit beta</fullName>
        <ecNumber evidence="8">3.6.1.74</ecNumber>
    </recommendedName>
    <alternativeName>
        <fullName evidence="8">mRNA 5'-phosphatase</fullName>
    </alternativeName>
    <alternativeName>
        <fullName evidence="8">mRNA 5'-triphosphate monophosphatase</fullName>
    </alternativeName>
</protein>
<dbReference type="SUPFAM" id="SSF55154">
    <property type="entry name" value="CYTH-like phosphatases"/>
    <property type="match status" value="1"/>
</dbReference>
<feature type="region of interest" description="Disordered" evidence="9">
    <location>
        <begin position="1"/>
        <end position="493"/>
    </location>
</feature>
<comment type="subcellular location">
    <subcellularLocation>
        <location evidence="2 8">Nucleus</location>
    </subcellularLocation>
</comment>
<accession>A0ABR1HT09</accession>
<evidence type="ECO:0000256" key="7">
    <source>
        <dbReference type="ARBA" id="ARBA00047740"/>
    </source>
</evidence>
<dbReference type="EC" id="3.6.1.74" evidence="8"/>
<evidence type="ECO:0000256" key="5">
    <source>
        <dbReference type="ARBA" id="ARBA00022801"/>
    </source>
</evidence>
<feature type="compositionally biased region" description="Polar residues" evidence="9">
    <location>
        <begin position="537"/>
        <end position="551"/>
    </location>
</feature>
<evidence type="ECO:0000256" key="1">
    <source>
        <dbReference type="ARBA" id="ARBA00001946"/>
    </source>
</evidence>
<comment type="subunit">
    <text evidence="8">Heterodimer. The mRNA-capping enzyme is composed of two separate chains alpha and beta, respectively a mRNA guanylyltransferase and an mRNA 5'-triphosphate monophosphatase.</text>
</comment>
<feature type="domain" description="mRNA triphosphatase Cet1-like" evidence="10">
    <location>
        <begin position="575"/>
        <end position="823"/>
    </location>
</feature>
<feature type="compositionally biased region" description="Pro residues" evidence="9">
    <location>
        <begin position="230"/>
        <end position="240"/>
    </location>
</feature>
<dbReference type="PANTHER" id="PTHR28118:SF1">
    <property type="entry name" value="POLYNUCLEOTIDE 5'-TRIPHOSPHATASE CTL1-RELATED"/>
    <property type="match status" value="1"/>
</dbReference>
<evidence type="ECO:0000256" key="6">
    <source>
        <dbReference type="ARBA" id="ARBA00023242"/>
    </source>
</evidence>
<dbReference type="Pfam" id="PF02940">
    <property type="entry name" value="mRNA_triPase"/>
    <property type="match status" value="1"/>
</dbReference>
<gene>
    <name evidence="11" type="primary">CET1</name>
    <name evidence="11" type="ORF">QQZ08_008819</name>
</gene>
<dbReference type="EMBL" id="JAZAVK010000094">
    <property type="protein sequence ID" value="KAK7423995.1"/>
    <property type="molecule type" value="Genomic_DNA"/>
</dbReference>
<dbReference type="Proteomes" id="UP001498421">
    <property type="component" value="Unassembled WGS sequence"/>
</dbReference>
<feature type="compositionally biased region" description="Pro residues" evidence="9">
    <location>
        <begin position="288"/>
        <end position="305"/>
    </location>
</feature>
<dbReference type="InterPro" id="IPR033469">
    <property type="entry name" value="CYTH-like_dom_sf"/>
</dbReference>
<feature type="compositionally biased region" description="Low complexity" evidence="9">
    <location>
        <begin position="170"/>
        <end position="179"/>
    </location>
</feature>
<keyword evidence="12" id="KW-1185">Reference proteome</keyword>
<dbReference type="InterPro" id="IPR040343">
    <property type="entry name" value="Cet1/Ctl1"/>
</dbReference>
<comment type="cofactor">
    <cofactor evidence="1 8">
        <name>Mg(2+)</name>
        <dbReference type="ChEBI" id="CHEBI:18420"/>
    </cofactor>
</comment>
<feature type="compositionally biased region" description="Low complexity" evidence="9">
    <location>
        <begin position="34"/>
        <end position="55"/>
    </location>
</feature>
<keyword evidence="5 8" id="KW-0378">Hydrolase</keyword>
<feature type="compositionally biased region" description="Pro residues" evidence="9">
    <location>
        <begin position="63"/>
        <end position="79"/>
    </location>
</feature>
<feature type="compositionally biased region" description="Low complexity" evidence="9">
    <location>
        <begin position="334"/>
        <end position="353"/>
    </location>
</feature>
<dbReference type="CDD" id="cd07470">
    <property type="entry name" value="CYTH-like_mRNA_RTPase"/>
    <property type="match status" value="1"/>
</dbReference>
<dbReference type="Gene3D" id="3.20.100.10">
    <property type="entry name" value="mRNA triphosphatase Cet1-like"/>
    <property type="match status" value="1"/>
</dbReference>
<dbReference type="InterPro" id="IPR037009">
    <property type="entry name" value="mRNA_triPase_Cet1_sf"/>
</dbReference>
<feature type="compositionally biased region" description="Basic and acidic residues" evidence="9">
    <location>
        <begin position="436"/>
        <end position="452"/>
    </location>
</feature>
<evidence type="ECO:0000256" key="2">
    <source>
        <dbReference type="ARBA" id="ARBA00004123"/>
    </source>
</evidence>
<reference evidence="11 12" key="1">
    <citation type="journal article" date="2025" name="Microbiol. Resour. Announc.">
        <title>Draft genome sequences for Neonectria magnoliae and Neonectria punicea, canker pathogens of Liriodendron tulipifera and Acer saccharum in West Virginia.</title>
        <authorList>
            <person name="Petronek H.M."/>
            <person name="Kasson M.T."/>
            <person name="Metheny A.M."/>
            <person name="Stauder C.M."/>
            <person name="Lovett B."/>
            <person name="Lynch S.C."/>
            <person name="Garnas J.R."/>
            <person name="Kasson L.R."/>
            <person name="Stajich J.E."/>
        </authorList>
    </citation>
    <scope>NUCLEOTIDE SEQUENCE [LARGE SCALE GENOMIC DNA]</scope>
    <source>
        <strain evidence="11 12">NRRL 64651</strain>
    </source>
</reference>
<name>A0ABR1HT09_9HYPO</name>
<evidence type="ECO:0000256" key="3">
    <source>
        <dbReference type="ARBA" id="ARBA00006345"/>
    </source>
</evidence>
<keyword evidence="8" id="KW-0506">mRNA capping</keyword>
<evidence type="ECO:0000259" key="10">
    <source>
        <dbReference type="Pfam" id="PF02940"/>
    </source>
</evidence>
<evidence type="ECO:0000256" key="4">
    <source>
        <dbReference type="ARBA" id="ARBA00022664"/>
    </source>
</evidence>